<evidence type="ECO:0000313" key="3">
    <source>
        <dbReference type="Proteomes" id="UP000730482"/>
    </source>
</evidence>
<dbReference type="InterPro" id="IPR016040">
    <property type="entry name" value="NAD(P)-bd_dom"/>
</dbReference>
<reference evidence="2 3" key="1">
    <citation type="submission" date="2020-02" db="EMBL/GenBank/DDBJ databases">
        <title>Acidophilic actinobacteria isolated from forest soil.</title>
        <authorList>
            <person name="Golinska P."/>
        </authorList>
    </citation>
    <scope>NUCLEOTIDE SEQUENCE [LARGE SCALE GENOMIC DNA]</scope>
    <source>
        <strain evidence="2 3">NL8</strain>
    </source>
</reference>
<evidence type="ECO:0000313" key="2">
    <source>
        <dbReference type="EMBL" id="MBS2547072.1"/>
    </source>
</evidence>
<dbReference type="Gene3D" id="3.40.50.720">
    <property type="entry name" value="NAD(P)-binding Rossmann-like Domain"/>
    <property type="match status" value="1"/>
</dbReference>
<evidence type="ECO:0000259" key="1">
    <source>
        <dbReference type="Pfam" id="PF13460"/>
    </source>
</evidence>
<dbReference type="EMBL" id="JAAFYZ010000022">
    <property type="protein sequence ID" value="MBS2547072.1"/>
    <property type="molecule type" value="Genomic_DNA"/>
</dbReference>
<accession>A0ABS5KLZ1</accession>
<dbReference type="RefSeq" id="WP_212008677.1">
    <property type="nucleotide sequence ID" value="NZ_JAAFYZ010000022.1"/>
</dbReference>
<feature type="domain" description="NAD(P)-binding" evidence="1">
    <location>
        <begin position="8"/>
        <end position="171"/>
    </location>
</feature>
<dbReference type="SUPFAM" id="SSF51735">
    <property type="entry name" value="NAD(P)-binding Rossmann-fold domains"/>
    <property type="match status" value="1"/>
</dbReference>
<proteinExistence type="predicted"/>
<dbReference type="PANTHER" id="PTHR43162">
    <property type="match status" value="1"/>
</dbReference>
<name>A0ABS5KLZ1_9ACTN</name>
<keyword evidence="3" id="KW-1185">Reference proteome</keyword>
<sequence>MKNFLILGGTGKTGRRIASRLTAAGHEVRTASRTGGDVRLDLDDPATHAPALAGITAAYLIEPGSVAGVTDPPRMAALVDAAVTAGVQRLVLLSAPGADRETHPLHTTEQAVRGSGLEWTVLRPGWFAQNFSEDFWLPAVRSGTLAFPAGEARLPFIDAEDIADVATAALTADGHHGQVYELRGPRSIGFGEAADLIAKASGRPLQYLAITPEAFLEQQLSRGVPQQVAERMTGLMTIDSTRGPDGPTDGVERALGRAPRRFEDFVVAAAATGCWS</sequence>
<organism evidence="2 3">
    <name type="scientific">Catenulispora pinistramenti</name>
    <dbReference type="NCBI Taxonomy" id="2705254"/>
    <lineage>
        <taxon>Bacteria</taxon>
        <taxon>Bacillati</taxon>
        <taxon>Actinomycetota</taxon>
        <taxon>Actinomycetes</taxon>
        <taxon>Catenulisporales</taxon>
        <taxon>Catenulisporaceae</taxon>
        <taxon>Catenulispora</taxon>
    </lineage>
</organism>
<dbReference type="Gene3D" id="3.90.25.10">
    <property type="entry name" value="UDP-galactose 4-epimerase, domain 1"/>
    <property type="match status" value="1"/>
</dbReference>
<gene>
    <name evidence="2" type="ORF">KGQ19_09330</name>
</gene>
<dbReference type="Pfam" id="PF13460">
    <property type="entry name" value="NAD_binding_10"/>
    <property type="match status" value="1"/>
</dbReference>
<dbReference type="PANTHER" id="PTHR43162:SF1">
    <property type="entry name" value="PRESTALK A DIFFERENTIATION PROTEIN A"/>
    <property type="match status" value="1"/>
</dbReference>
<protein>
    <submittedName>
        <fullName evidence="2">NAD(P)H-binding protein</fullName>
    </submittedName>
</protein>
<dbReference type="Proteomes" id="UP000730482">
    <property type="component" value="Unassembled WGS sequence"/>
</dbReference>
<dbReference type="InterPro" id="IPR051604">
    <property type="entry name" value="Ergot_Alk_Oxidoreductase"/>
</dbReference>
<dbReference type="InterPro" id="IPR036291">
    <property type="entry name" value="NAD(P)-bd_dom_sf"/>
</dbReference>
<comment type="caution">
    <text evidence="2">The sequence shown here is derived from an EMBL/GenBank/DDBJ whole genome shotgun (WGS) entry which is preliminary data.</text>
</comment>